<sequence length="351" mass="36036">MTTSTSSSAGTSRTAGTRRRYHLGSTEIVYLALGGILLVAGVLVAVQGGNLFAQQNISYMLTQTSLLGFVAVGQTLVVLCRSLDLSVGYVVALCSLIGATTMAGDPSRVWLGVVAALAVAAGVGLVNGLIISALRVNAFIATLGMGLIVKGFLDTRFKGPEGEVPFAFQAFGYTRIGPVPVSTIVMLLVAAAAFVLLTRTRAGYHMFAVGGNLDVARLSGVRTGRTLVLAHVLCSLCAGVAGLLIAARFGTGNALVYSYGLDLDSIAAVVLGGTLLFGGRGSVVGTVGGVAILAVLDTAFNVLDVNPFFKDVLRGAIIIAAVALYARRQIDPASRRIRFGTRAGIRGGDAA</sequence>
<evidence type="ECO:0000256" key="2">
    <source>
        <dbReference type="ARBA" id="ARBA00022475"/>
    </source>
</evidence>
<gene>
    <name evidence="7" type="ORF">ACFS27_15020</name>
</gene>
<keyword evidence="8" id="KW-1185">Reference proteome</keyword>
<dbReference type="PANTHER" id="PTHR32196">
    <property type="entry name" value="ABC TRANSPORTER PERMEASE PROTEIN YPHD-RELATED-RELATED"/>
    <property type="match status" value="1"/>
</dbReference>
<evidence type="ECO:0000256" key="5">
    <source>
        <dbReference type="ARBA" id="ARBA00023136"/>
    </source>
</evidence>
<keyword evidence="4 6" id="KW-1133">Transmembrane helix</keyword>
<feature type="transmembrane region" description="Helical" evidence="6">
    <location>
        <begin position="28"/>
        <end position="46"/>
    </location>
</feature>
<feature type="transmembrane region" description="Helical" evidence="6">
    <location>
        <begin position="227"/>
        <end position="250"/>
    </location>
</feature>
<comment type="subcellular location">
    <subcellularLocation>
        <location evidence="1">Cell membrane</location>
        <topology evidence="1">Multi-pass membrane protein</topology>
    </subcellularLocation>
</comment>
<proteinExistence type="predicted"/>
<accession>A0ABW5VUF9</accession>
<dbReference type="EMBL" id="JBHUOG010000002">
    <property type="protein sequence ID" value="MFD2794869.1"/>
    <property type="molecule type" value="Genomic_DNA"/>
</dbReference>
<feature type="transmembrane region" description="Helical" evidence="6">
    <location>
        <begin position="173"/>
        <end position="197"/>
    </location>
</feature>
<dbReference type="PANTHER" id="PTHR32196:SF72">
    <property type="entry name" value="RIBOSE IMPORT PERMEASE PROTEIN RBSC"/>
    <property type="match status" value="1"/>
</dbReference>
<feature type="transmembrane region" description="Helical" evidence="6">
    <location>
        <begin position="308"/>
        <end position="326"/>
    </location>
</feature>
<dbReference type="RefSeq" id="WP_377184364.1">
    <property type="nucleotide sequence ID" value="NZ_JBHUOG010000002.1"/>
</dbReference>
<keyword evidence="5 6" id="KW-0472">Membrane</keyword>
<dbReference type="Proteomes" id="UP001597479">
    <property type="component" value="Unassembled WGS sequence"/>
</dbReference>
<feature type="transmembrane region" description="Helical" evidence="6">
    <location>
        <begin position="136"/>
        <end position="153"/>
    </location>
</feature>
<dbReference type="CDD" id="cd06579">
    <property type="entry name" value="TM_PBP1_transp_AraH_like"/>
    <property type="match status" value="1"/>
</dbReference>
<evidence type="ECO:0000313" key="8">
    <source>
        <dbReference type="Proteomes" id="UP001597479"/>
    </source>
</evidence>
<feature type="transmembrane region" description="Helical" evidence="6">
    <location>
        <begin position="58"/>
        <end position="79"/>
    </location>
</feature>
<feature type="transmembrane region" description="Helical" evidence="6">
    <location>
        <begin position="109"/>
        <end position="129"/>
    </location>
</feature>
<keyword evidence="2" id="KW-1003">Cell membrane</keyword>
<feature type="transmembrane region" description="Helical" evidence="6">
    <location>
        <begin position="86"/>
        <end position="103"/>
    </location>
</feature>
<dbReference type="Pfam" id="PF02653">
    <property type="entry name" value="BPD_transp_2"/>
    <property type="match status" value="1"/>
</dbReference>
<keyword evidence="3 6" id="KW-0812">Transmembrane</keyword>
<evidence type="ECO:0000256" key="1">
    <source>
        <dbReference type="ARBA" id="ARBA00004651"/>
    </source>
</evidence>
<evidence type="ECO:0000256" key="6">
    <source>
        <dbReference type="SAM" id="Phobius"/>
    </source>
</evidence>
<feature type="transmembrane region" description="Helical" evidence="6">
    <location>
        <begin position="256"/>
        <end position="276"/>
    </location>
</feature>
<organism evidence="7 8">
    <name type="scientific">Promicromonospora vindobonensis</name>
    <dbReference type="NCBI Taxonomy" id="195748"/>
    <lineage>
        <taxon>Bacteria</taxon>
        <taxon>Bacillati</taxon>
        <taxon>Actinomycetota</taxon>
        <taxon>Actinomycetes</taxon>
        <taxon>Micrococcales</taxon>
        <taxon>Promicromonosporaceae</taxon>
        <taxon>Promicromonospora</taxon>
    </lineage>
</organism>
<evidence type="ECO:0000313" key="7">
    <source>
        <dbReference type="EMBL" id="MFD2794869.1"/>
    </source>
</evidence>
<reference evidence="8" key="1">
    <citation type="journal article" date="2019" name="Int. J. Syst. Evol. Microbiol.">
        <title>The Global Catalogue of Microorganisms (GCM) 10K type strain sequencing project: providing services to taxonomists for standard genome sequencing and annotation.</title>
        <authorList>
            <consortium name="The Broad Institute Genomics Platform"/>
            <consortium name="The Broad Institute Genome Sequencing Center for Infectious Disease"/>
            <person name="Wu L."/>
            <person name="Ma J."/>
        </authorList>
    </citation>
    <scope>NUCLEOTIDE SEQUENCE [LARGE SCALE GENOMIC DNA]</scope>
    <source>
        <strain evidence="8">CCM 7044</strain>
    </source>
</reference>
<dbReference type="InterPro" id="IPR001851">
    <property type="entry name" value="ABC_transp_permease"/>
</dbReference>
<protein>
    <submittedName>
        <fullName evidence="7">ABC transporter permease</fullName>
    </submittedName>
</protein>
<comment type="caution">
    <text evidence="7">The sequence shown here is derived from an EMBL/GenBank/DDBJ whole genome shotgun (WGS) entry which is preliminary data.</text>
</comment>
<name>A0ABW5VUF9_9MICO</name>
<evidence type="ECO:0000256" key="4">
    <source>
        <dbReference type="ARBA" id="ARBA00022989"/>
    </source>
</evidence>
<feature type="transmembrane region" description="Helical" evidence="6">
    <location>
        <begin position="283"/>
        <end position="302"/>
    </location>
</feature>
<evidence type="ECO:0000256" key="3">
    <source>
        <dbReference type="ARBA" id="ARBA00022692"/>
    </source>
</evidence>